<dbReference type="EMBL" id="MU251312">
    <property type="protein sequence ID" value="KAG9249415.1"/>
    <property type="molecule type" value="Genomic_DNA"/>
</dbReference>
<dbReference type="InterPro" id="IPR036291">
    <property type="entry name" value="NAD(P)-bd_dom_sf"/>
</dbReference>
<dbReference type="Pfam" id="PF05368">
    <property type="entry name" value="NmrA"/>
    <property type="match status" value="1"/>
</dbReference>
<keyword evidence="5" id="KW-1185">Reference proteome</keyword>
<sequence length="154" mass="17029">STGQQGGSVIDTILKGRELSSQYRIRTLTRDSSKPAAKRLAEKGIEVIQGDLDDVTSLEALFKDAHTVFALTETVHDDQMKTRDYSRGKALVDAAIAANVQFYIYSTLPHIAKNSHGKYKHGDHFDVKSEVEDCIRAQPIKSAFVAPGSFMQIF</sequence>
<evidence type="ECO:0000256" key="2">
    <source>
        <dbReference type="ARBA" id="ARBA00022857"/>
    </source>
</evidence>
<dbReference type="PANTHER" id="PTHR42748">
    <property type="entry name" value="NITROGEN METABOLITE REPRESSION PROTEIN NMRA FAMILY MEMBER"/>
    <property type="match status" value="1"/>
</dbReference>
<dbReference type="InterPro" id="IPR051164">
    <property type="entry name" value="NmrA-like_oxidored"/>
</dbReference>
<dbReference type="GeneID" id="70291686"/>
<keyword evidence="2" id="KW-0521">NADP</keyword>
<proteinExistence type="inferred from homology"/>
<evidence type="ECO:0000259" key="3">
    <source>
        <dbReference type="Pfam" id="PF05368"/>
    </source>
</evidence>
<dbReference type="GO" id="GO:0005634">
    <property type="term" value="C:nucleus"/>
    <property type="evidence" value="ECO:0007669"/>
    <property type="project" value="TreeGrafter"/>
</dbReference>
<evidence type="ECO:0000313" key="4">
    <source>
        <dbReference type="EMBL" id="KAG9249415.1"/>
    </source>
</evidence>
<feature type="non-terminal residue" evidence="4">
    <location>
        <position position="1"/>
    </location>
</feature>
<comment type="caution">
    <text evidence="4">The sequence shown here is derived from an EMBL/GenBank/DDBJ whole genome shotgun (WGS) entry which is preliminary data.</text>
</comment>
<evidence type="ECO:0000256" key="1">
    <source>
        <dbReference type="ARBA" id="ARBA00006328"/>
    </source>
</evidence>
<reference evidence="4" key="1">
    <citation type="journal article" date="2021" name="IMA Fungus">
        <title>Genomic characterization of three marine fungi, including Emericellopsis atlantica sp. nov. with signatures of a generalist lifestyle and marine biomass degradation.</title>
        <authorList>
            <person name="Hagestad O.C."/>
            <person name="Hou L."/>
            <person name="Andersen J.H."/>
            <person name="Hansen E.H."/>
            <person name="Altermark B."/>
            <person name="Li C."/>
            <person name="Kuhnert E."/>
            <person name="Cox R.J."/>
            <person name="Crous P.W."/>
            <person name="Spatafora J.W."/>
            <person name="Lail K."/>
            <person name="Amirebrahimi M."/>
            <person name="Lipzen A."/>
            <person name="Pangilinan J."/>
            <person name="Andreopoulos W."/>
            <person name="Hayes R.D."/>
            <person name="Ng V."/>
            <person name="Grigoriev I.V."/>
            <person name="Jackson S.A."/>
            <person name="Sutton T.D.S."/>
            <person name="Dobson A.D.W."/>
            <person name="Rama T."/>
        </authorList>
    </citation>
    <scope>NUCLEOTIDE SEQUENCE</scope>
    <source>
        <strain evidence="4">TS7</strain>
    </source>
</reference>
<protein>
    <submittedName>
        <fullName evidence="4">NmrA-like domain-containing protein</fullName>
    </submittedName>
</protein>
<accession>A0A9P7ZCF6</accession>
<dbReference type="AlphaFoldDB" id="A0A9P7ZCF6"/>
<organism evidence="4 5">
    <name type="scientific">Emericellopsis atlantica</name>
    <dbReference type="NCBI Taxonomy" id="2614577"/>
    <lineage>
        <taxon>Eukaryota</taxon>
        <taxon>Fungi</taxon>
        <taxon>Dikarya</taxon>
        <taxon>Ascomycota</taxon>
        <taxon>Pezizomycotina</taxon>
        <taxon>Sordariomycetes</taxon>
        <taxon>Hypocreomycetidae</taxon>
        <taxon>Hypocreales</taxon>
        <taxon>Bionectriaceae</taxon>
        <taxon>Emericellopsis</taxon>
    </lineage>
</organism>
<dbReference type="Proteomes" id="UP000887229">
    <property type="component" value="Unassembled WGS sequence"/>
</dbReference>
<name>A0A9P7ZCF6_9HYPO</name>
<dbReference type="InterPro" id="IPR008030">
    <property type="entry name" value="NmrA-like"/>
</dbReference>
<dbReference type="SUPFAM" id="SSF51735">
    <property type="entry name" value="NAD(P)-binding Rossmann-fold domains"/>
    <property type="match status" value="1"/>
</dbReference>
<feature type="domain" description="NmrA-like" evidence="3">
    <location>
        <begin position="1"/>
        <end position="154"/>
    </location>
</feature>
<evidence type="ECO:0000313" key="5">
    <source>
        <dbReference type="Proteomes" id="UP000887229"/>
    </source>
</evidence>
<comment type="similarity">
    <text evidence="1">Belongs to the NmrA-type oxidoreductase family.</text>
</comment>
<dbReference type="RefSeq" id="XP_046113339.1">
    <property type="nucleotide sequence ID" value="XM_046260783.1"/>
</dbReference>
<dbReference type="PANTHER" id="PTHR42748:SF11">
    <property type="entry name" value="NMRA-LIKE DOMAIN-CONTAINING PROTEIN"/>
    <property type="match status" value="1"/>
</dbReference>
<dbReference type="Gene3D" id="3.40.50.720">
    <property type="entry name" value="NAD(P)-binding Rossmann-like Domain"/>
    <property type="match status" value="1"/>
</dbReference>
<dbReference type="OrthoDB" id="300709at2759"/>
<feature type="non-terminal residue" evidence="4">
    <location>
        <position position="154"/>
    </location>
</feature>
<gene>
    <name evidence="4" type="ORF">F5Z01DRAFT_612472</name>
</gene>